<comment type="similarity">
    <text evidence="2 7">Belongs to the flavodoxin family.</text>
</comment>
<evidence type="ECO:0000256" key="6">
    <source>
        <dbReference type="ARBA" id="ARBA00022982"/>
    </source>
</evidence>
<evidence type="ECO:0000256" key="4">
    <source>
        <dbReference type="ARBA" id="ARBA00022630"/>
    </source>
</evidence>
<keyword evidence="4 7" id="KW-0285">Flavoprotein</keyword>
<organism evidence="9 11">
    <name type="scientific">Bacteroides thetaiotaomicron</name>
    <dbReference type="NCBI Taxonomy" id="818"/>
    <lineage>
        <taxon>Bacteria</taxon>
        <taxon>Pseudomonadati</taxon>
        <taxon>Bacteroidota</taxon>
        <taxon>Bacteroidia</taxon>
        <taxon>Bacteroidales</taxon>
        <taxon>Bacteroidaceae</taxon>
        <taxon>Bacteroides</taxon>
    </lineage>
</organism>
<dbReference type="PANTHER" id="PTHR42809">
    <property type="entry name" value="FLAVODOXIN 2"/>
    <property type="match status" value="1"/>
</dbReference>
<dbReference type="Proteomes" id="UP001156218">
    <property type="component" value="Chromosome"/>
</dbReference>
<dbReference type="RefSeq" id="WP_055217389.1">
    <property type="nucleotide sequence ID" value="NZ_CAXSMB010000023.1"/>
</dbReference>
<dbReference type="NCBIfam" id="NF006739">
    <property type="entry name" value="PRK09267.1-5"/>
    <property type="match status" value="1"/>
</dbReference>
<dbReference type="InterPro" id="IPR010086">
    <property type="entry name" value="Flavodoxin_lc"/>
</dbReference>
<evidence type="ECO:0000256" key="3">
    <source>
        <dbReference type="ARBA" id="ARBA00022448"/>
    </source>
</evidence>
<dbReference type="PATRIC" id="fig|818.23.peg.3155"/>
<dbReference type="Gene3D" id="3.40.50.360">
    <property type="match status" value="1"/>
</dbReference>
<dbReference type="InterPro" id="IPR050619">
    <property type="entry name" value="Flavodoxin"/>
</dbReference>
<dbReference type="SUPFAM" id="SSF52218">
    <property type="entry name" value="Flavoproteins"/>
    <property type="match status" value="1"/>
</dbReference>
<comment type="function">
    <text evidence="7">Low-potential electron donor to a number of redox enzymes.</text>
</comment>
<dbReference type="EMBL" id="CP083680">
    <property type="protein sequence ID" value="UYU64735.1"/>
    <property type="molecule type" value="Genomic_DNA"/>
</dbReference>
<keyword evidence="3 7" id="KW-0813">Transport</keyword>
<dbReference type="PROSITE" id="PS50902">
    <property type="entry name" value="FLAVODOXIN_LIKE"/>
    <property type="match status" value="1"/>
</dbReference>
<dbReference type="InterPro" id="IPR029039">
    <property type="entry name" value="Flavoprotein-like_sf"/>
</dbReference>
<sequence>MKKIGLFYATKADKTTWVAEKIQKEFGKDRIEVVPIEQAWQNDFAAYDCFIVGASTWFDGELPTYWDELLPELRTLDLKGKKVAIFGLGDQIRYPENFADGIGLLAEVFEGDGATLVGFTSSEGYTFERSRALRGDRWCGLVVDLDNQSEQAEKRIREWCEQVKNEFDSKP</sequence>
<comment type="cofactor">
    <cofactor evidence="1 7">
        <name>FMN</name>
        <dbReference type="ChEBI" id="CHEBI:58210"/>
    </cofactor>
</comment>
<name>A0A0P0FRF3_BACT4</name>
<dbReference type="KEGG" id="btho:Btheta7330_03064"/>
<accession>A0A0P0FRF3</accession>
<dbReference type="GO" id="GO:0010181">
    <property type="term" value="F:FMN binding"/>
    <property type="evidence" value="ECO:0007669"/>
    <property type="project" value="UniProtKB-UniRule"/>
</dbReference>
<protein>
    <recommendedName>
        <fullName evidence="7">Flavodoxin</fullName>
    </recommendedName>
</protein>
<evidence type="ECO:0000256" key="1">
    <source>
        <dbReference type="ARBA" id="ARBA00001917"/>
    </source>
</evidence>
<dbReference type="GO" id="GO:0009055">
    <property type="term" value="F:electron transfer activity"/>
    <property type="evidence" value="ECO:0007669"/>
    <property type="project" value="UniProtKB-UniRule"/>
</dbReference>
<evidence type="ECO:0000313" key="12">
    <source>
        <dbReference type="Proteomes" id="UP001156218"/>
    </source>
</evidence>
<evidence type="ECO:0000313" key="11">
    <source>
        <dbReference type="Proteomes" id="UP000095541"/>
    </source>
</evidence>
<dbReference type="NCBIfam" id="TIGR01752">
    <property type="entry name" value="flav_long"/>
    <property type="match status" value="1"/>
</dbReference>
<evidence type="ECO:0000313" key="10">
    <source>
        <dbReference type="EMBL" id="UYU64735.1"/>
    </source>
</evidence>
<dbReference type="Pfam" id="PF00258">
    <property type="entry name" value="Flavodoxin_1"/>
    <property type="match status" value="1"/>
</dbReference>
<keyword evidence="6 7" id="KW-0249">Electron transport</keyword>
<dbReference type="PANTHER" id="PTHR42809:SF1">
    <property type="entry name" value="FLAVODOXIN 1"/>
    <property type="match status" value="1"/>
</dbReference>
<dbReference type="AlphaFoldDB" id="A0A0P0FRF3"/>
<dbReference type="EMBL" id="CZBI01000001">
    <property type="protein sequence ID" value="CUP59701.1"/>
    <property type="molecule type" value="Genomic_DNA"/>
</dbReference>
<feature type="domain" description="Flavodoxin-like" evidence="8">
    <location>
        <begin position="4"/>
        <end position="164"/>
    </location>
</feature>
<evidence type="ECO:0000259" key="8">
    <source>
        <dbReference type="PROSITE" id="PS50902"/>
    </source>
</evidence>
<gene>
    <name evidence="9" type="primary">isiB</name>
    <name evidence="9" type="ORF">ERS852557_01141</name>
    <name evidence="10" type="ORF">KQP68_14185</name>
</gene>
<proteinExistence type="inferred from homology"/>
<evidence type="ECO:0000256" key="2">
    <source>
        <dbReference type="ARBA" id="ARBA00005267"/>
    </source>
</evidence>
<evidence type="ECO:0000256" key="7">
    <source>
        <dbReference type="PIRNR" id="PIRNR038996"/>
    </source>
</evidence>
<reference evidence="10 12" key="2">
    <citation type="submission" date="2021-06" db="EMBL/GenBank/DDBJ databases">
        <title>Interrogation of the integrated mobile genetic elements in gut-associated Bacteroides with a consensus prediction approach.</title>
        <authorList>
            <person name="Campbell D.E."/>
            <person name="Leigh J.R."/>
            <person name="Kim T."/>
            <person name="England W."/>
            <person name="Whitaker R.J."/>
            <person name="Degnan P.H."/>
        </authorList>
    </citation>
    <scope>NUCLEOTIDE SEQUENCE [LARGE SCALE GENOMIC DNA]</scope>
    <source>
        <strain evidence="10 12">WAL8669</strain>
    </source>
</reference>
<dbReference type="PIRSF" id="PIRSF038996">
    <property type="entry name" value="FldA"/>
    <property type="match status" value="1"/>
</dbReference>
<reference evidence="9 11" key="1">
    <citation type="submission" date="2015-09" db="EMBL/GenBank/DDBJ databases">
        <authorList>
            <consortium name="Pathogen Informatics"/>
        </authorList>
    </citation>
    <scope>NUCLEOTIDE SEQUENCE [LARGE SCALE GENOMIC DNA]</scope>
    <source>
        <strain evidence="9 11">2789STDY5834945</strain>
    </source>
</reference>
<keyword evidence="5 7" id="KW-0288">FMN</keyword>
<evidence type="ECO:0000256" key="5">
    <source>
        <dbReference type="ARBA" id="ARBA00022643"/>
    </source>
</evidence>
<dbReference type="Proteomes" id="UP000095541">
    <property type="component" value="Unassembled WGS sequence"/>
</dbReference>
<evidence type="ECO:0000313" key="9">
    <source>
        <dbReference type="EMBL" id="CUP59701.1"/>
    </source>
</evidence>
<dbReference type="InterPro" id="IPR008254">
    <property type="entry name" value="Flavodoxin/NO_synth"/>
</dbReference>